<dbReference type="PANTHER" id="PTHR23110">
    <property type="entry name" value="BTB DOMAIN TRANSCRIPTION FACTOR"/>
    <property type="match status" value="1"/>
</dbReference>
<dbReference type="GO" id="GO:0007526">
    <property type="term" value="P:larval somatic muscle development"/>
    <property type="evidence" value="ECO:0007669"/>
    <property type="project" value="UniProtKB-ARBA"/>
</dbReference>
<evidence type="ECO:0000256" key="1">
    <source>
        <dbReference type="ARBA" id="ARBA00004123"/>
    </source>
</evidence>
<dbReference type="InterPro" id="IPR000210">
    <property type="entry name" value="BTB/POZ_dom"/>
</dbReference>
<evidence type="ECO:0000256" key="4">
    <source>
        <dbReference type="ARBA" id="ARBA00022902"/>
    </source>
</evidence>
<dbReference type="EMBL" id="VTPC01006094">
    <property type="protein sequence ID" value="KAF2895244.1"/>
    <property type="molecule type" value="Genomic_DNA"/>
</dbReference>
<reference evidence="11" key="1">
    <citation type="submission" date="2019-08" db="EMBL/GenBank/DDBJ databases">
        <title>The genome of the North American firefly Photinus pyralis.</title>
        <authorList>
            <consortium name="Photinus pyralis genome working group"/>
            <person name="Fallon T.R."/>
            <person name="Sander Lower S.E."/>
            <person name="Weng J.-K."/>
        </authorList>
    </citation>
    <scope>NUCLEOTIDE SEQUENCE</scope>
    <source>
        <strain evidence="11">TRF0915ILg1</strain>
        <tissue evidence="11">Whole body</tissue>
    </source>
</reference>
<feature type="region of interest" description="Disordered" evidence="9">
    <location>
        <begin position="467"/>
        <end position="488"/>
    </location>
</feature>
<dbReference type="OrthoDB" id="6678352at2759"/>
<protein>
    <recommendedName>
        <fullName evidence="10">BTB domain-containing protein</fullName>
    </recommendedName>
</protein>
<dbReference type="SMART" id="SM00225">
    <property type="entry name" value="BTB"/>
    <property type="match status" value="1"/>
</dbReference>
<dbReference type="SUPFAM" id="SSF54695">
    <property type="entry name" value="POZ domain"/>
    <property type="match status" value="1"/>
</dbReference>
<dbReference type="PROSITE" id="PS50097">
    <property type="entry name" value="BTB"/>
    <property type="match status" value="1"/>
</dbReference>
<keyword evidence="12" id="KW-1185">Reference proteome</keyword>
<dbReference type="InterPro" id="IPR051095">
    <property type="entry name" value="Dros_DevTransReg"/>
</dbReference>
<dbReference type="AlphaFoldDB" id="A0A8K0GD61"/>
<evidence type="ECO:0000256" key="3">
    <source>
        <dbReference type="ARBA" id="ARBA00022782"/>
    </source>
</evidence>
<dbReference type="GO" id="GO:0048813">
    <property type="term" value="P:dendrite morphogenesis"/>
    <property type="evidence" value="ECO:0007669"/>
    <property type="project" value="UniProtKB-ARBA"/>
</dbReference>
<evidence type="ECO:0000313" key="11">
    <source>
        <dbReference type="EMBL" id="KAF2895244.1"/>
    </source>
</evidence>
<feature type="domain" description="BTB" evidence="10">
    <location>
        <begin position="36"/>
        <end position="100"/>
    </location>
</feature>
<dbReference type="Gene3D" id="3.30.710.10">
    <property type="entry name" value="Potassium Channel Kv1.1, Chain A"/>
    <property type="match status" value="1"/>
</dbReference>
<comment type="caution">
    <text evidence="11">The sequence shown here is derived from an EMBL/GenBank/DDBJ whole genome shotgun (WGS) entry which is preliminary data.</text>
</comment>
<keyword evidence="5" id="KW-0805">Transcription regulation</keyword>
<dbReference type="GO" id="GO:0006357">
    <property type="term" value="P:regulation of transcription by RNA polymerase II"/>
    <property type="evidence" value="ECO:0007669"/>
    <property type="project" value="TreeGrafter"/>
</dbReference>
<dbReference type="GO" id="GO:0007464">
    <property type="term" value="P:R3/R4 cell fate commitment"/>
    <property type="evidence" value="ECO:0007669"/>
    <property type="project" value="UniProtKB-ARBA"/>
</dbReference>
<comment type="subcellular location">
    <subcellularLocation>
        <location evidence="1">Nucleus</location>
    </subcellularLocation>
</comment>
<dbReference type="GO" id="GO:0016199">
    <property type="term" value="P:axon midline choice point recognition"/>
    <property type="evidence" value="ECO:0007669"/>
    <property type="project" value="UniProtKB-ARBA"/>
</dbReference>
<evidence type="ECO:0000256" key="2">
    <source>
        <dbReference type="ARBA" id="ARBA00022473"/>
    </source>
</evidence>
<evidence type="ECO:0000256" key="9">
    <source>
        <dbReference type="SAM" id="MobiDB-lite"/>
    </source>
</evidence>
<gene>
    <name evidence="11" type="ORF">ILUMI_10930</name>
</gene>
<dbReference type="GO" id="GO:0005634">
    <property type="term" value="C:nucleus"/>
    <property type="evidence" value="ECO:0007669"/>
    <property type="project" value="UniProtKB-SubCell"/>
</dbReference>
<keyword evidence="4" id="KW-0524">Neurogenesis</keyword>
<evidence type="ECO:0000256" key="7">
    <source>
        <dbReference type="ARBA" id="ARBA00023242"/>
    </source>
</evidence>
<dbReference type="Pfam" id="PF00651">
    <property type="entry name" value="BTB"/>
    <property type="match status" value="1"/>
</dbReference>
<keyword evidence="6" id="KW-0804">Transcription</keyword>
<dbReference type="InterPro" id="IPR011333">
    <property type="entry name" value="SKP1/BTB/POZ_sf"/>
</dbReference>
<dbReference type="GO" id="GO:0008406">
    <property type="term" value="P:gonad development"/>
    <property type="evidence" value="ECO:0007669"/>
    <property type="project" value="UniProtKB-ARBA"/>
</dbReference>
<evidence type="ECO:0000256" key="8">
    <source>
        <dbReference type="ARBA" id="ARBA00037382"/>
    </source>
</evidence>
<keyword evidence="7" id="KW-0539">Nucleus</keyword>
<dbReference type="PANTHER" id="PTHR23110:SF111">
    <property type="entry name" value="LONGITUDINALS LACKING PROTEIN, ISOFORMS F_I_K_T"/>
    <property type="match status" value="1"/>
</dbReference>
<evidence type="ECO:0000313" key="12">
    <source>
        <dbReference type="Proteomes" id="UP000801492"/>
    </source>
</evidence>
<keyword evidence="2" id="KW-0217">Developmental protein</keyword>
<proteinExistence type="predicted"/>
<evidence type="ECO:0000256" key="5">
    <source>
        <dbReference type="ARBA" id="ARBA00023015"/>
    </source>
</evidence>
<dbReference type="GO" id="GO:0045476">
    <property type="term" value="P:nurse cell apoptotic process"/>
    <property type="evidence" value="ECO:0007669"/>
    <property type="project" value="UniProtKB-ARBA"/>
</dbReference>
<name>A0A8K0GD61_IGNLU</name>
<accession>A0A8K0GD61</accession>
<dbReference type="GO" id="GO:0045467">
    <property type="term" value="P:R7 cell development"/>
    <property type="evidence" value="ECO:0007669"/>
    <property type="project" value="UniProtKB-ARBA"/>
</dbReference>
<evidence type="ECO:0000259" key="10">
    <source>
        <dbReference type="PROSITE" id="PS50097"/>
    </source>
</evidence>
<keyword evidence="3" id="KW-0221">Differentiation</keyword>
<evidence type="ECO:0000256" key="6">
    <source>
        <dbReference type="ARBA" id="ARBA00023163"/>
    </source>
</evidence>
<organism evidence="11 12">
    <name type="scientific">Ignelater luminosus</name>
    <name type="common">Cucubano</name>
    <name type="synonym">Pyrophorus luminosus</name>
    <dbReference type="NCBI Taxonomy" id="2038154"/>
    <lineage>
        <taxon>Eukaryota</taxon>
        <taxon>Metazoa</taxon>
        <taxon>Ecdysozoa</taxon>
        <taxon>Arthropoda</taxon>
        <taxon>Hexapoda</taxon>
        <taxon>Insecta</taxon>
        <taxon>Pterygota</taxon>
        <taxon>Neoptera</taxon>
        <taxon>Endopterygota</taxon>
        <taxon>Coleoptera</taxon>
        <taxon>Polyphaga</taxon>
        <taxon>Elateriformia</taxon>
        <taxon>Elateroidea</taxon>
        <taxon>Elateridae</taxon>
        <taxon>Agrypninae</taxon>
        <taxon>Pyrophorini</taxon>
        <taxon>Ignelater</taxon>
    </lineage>
</organism>
<feature type="compositionally biased region" description="Low complexity" evidence="9">
    <location>
        <begin position="468"/>
        <end position="485"/>
    </location>
</feature>
<dbReference type="Proteomes" id="UP000801492">
    <property type="component" value="Unassembled WGS sequence"/>
</dbReference>
<dbReference type="GO" id="GO:0035167">
    <property type="term" value="P:larval lymph gland hemopoiesis"/>
    <property type="evidence" value="ECO:0007669"/>
    <property type="project" value="UniProtKB-ARBA"/>
</dbReference>
<sequence length="707" mass="79364">MNKQEGAKTRYYVQWDTHARHMCTVLCSLMEHQSLVDLAICCGTNTIHAHKCVLAANSPYFREQLEKNAGTEQVVITGLDFAIIKSIIEFMYCGETNILDENLKYMIAAAKFFQMRGLQTLVSDHQDIRYEADAIHIPPPIFLPKKPKYPNAYRPLNNTPPPAGFASFKAPIQNDPYLHKKIKRKFVRSEAEKACAKEAAASRLALEALQKELATTTQMSSFVIEESCTETTVENFIPHTDETFIDNLNHIEGVPLQVVNYDELNNSILTASQMINIEKPDCTNNPVQFGVRGNPSKEKLKRFLGTNLPGNIEIMYRTNDGDFVNVTADVFQNLTGDTLQYQIVDEHGQIRELQEFQPVEQTATSTSFETTQTVSLGNSLTQQCIPGTTEALINTENEKYIPCTNLDMLNSTHLIENNENDALLSTKSENIDNHFIQGDDPLAQITTENSQTHEIINAASENDFVNISSSSTNSSPEKTSNNTSSISSGKLYEGECVVSENTSYVETSMQAEENMTFNSCNVNEFLNVAEVISEETKQDDVEGNQVLQVPTVSSLENNVPYNEDTSDWNEPEKFNNSLKEVSDTTVTSIDLTNENDFNESSVYYNEGGSGDCKMEFKKIKLDQAVKETVTNYDTLSTDGDVNILDDQNSEIYSPRKTRSSFKTVESGICQSSLEECREVVSDSNSHISNIKYDKPRRIMPNRKKKFF</sequence>
<comment type="function">
    <text evidence="8">Putative transcription factor required for axon growth and guidance in the central and peripheral nervous systems. Repels CNS axons away from the midline by promoting the expression of the midline repellent sli and its receptor robo.</text>
</comment>